<evidence type="ECO:0000256" key="1">
    <source>
        <dbReference type="SAM" id="MobiDB-lite"/>
    </source>
</evidence>
<dbReference type="AlphaFoldDB" id="A0A3A8M0F1"/>
<reference evidence="4" key="1">
    <citation type="submission" date="2018-09" db="EMBL/GenBank/DDBJ databases">
        <authorList>
            <person name="Livingstone P.G."/>
            <person name="Whitworth D.E."/>
        </authorList>
    </citation>
    <scope>NUCLEOTIDE SEQUENCE [LARGE SCALE GENOMIC DNA]</scope>
    <source>
        <strain evidence="4">CA040B</strain>
    </source>
</reference>
<feature type="region of interest" description="Disordered" evidence="1">
    <location>
        <begin position="1"/>
        <end position="29"/>
    </location>
</feature>
<dbReference type="EMBL" id="RAWG01000629">
    <property type="protein sequence ID" value="RKH25617.1"/>
    <property type="molecule type" value="Genomic_DNA"/>
</dbReference>
<dbReference type="Pfam" id="PF12770">
    <property type="entry name" value="CHAT"/>
    <property type="match status" value="1"/>
</dbReference>
<dbReference type="Proteomes" id="UP000273405">
    <property type="component" value="Unassembled WGS sequence"/>
</dbReference>
<gene>
    <name evidence="3" type="ORF">D7X12_41345</name>
</gene>
<organism evidence="3 4">
    <name type="scientific">Corallococcus sicarius</name>
    <dbReference type="NCBI Taxonomy" id="2316726"/>
    <lineage>
        <taxon>Bacteria</taxon>
        <taxon>Pseudomonadati</taxon>
        <taxon>Myxococcota</taxon>
        <taxon>Myxococcia</taxon>
        <taxon>Myxococcales</taxon>
        <taxon>Cystobacterineae</taxon>
        <taxon>Myxococcaceae</taxon>
        <taxon>Corallococcus</taxon>
    </lineage>
</organism>
<name>A0A3A8M0F1_9BACT</name>
<proteinExistence type="predicted"/>
<keyword evidence="4" id="KW-1185">Reference proteome</keyword>
<protein>
    <submittedName>
        <fullName evidence="3">CHAT domain-containing protein</fullName>
    </submittedName>
</protein>
<evidence type="ECO:0000259" key="2">
    <source>
        <dbReference type="Pfam" id="PF12770"/>
    </source>
</evidence>
<evidence type="ECO:0000313" key="3">
    <source>
        <dbReference type="EMBL" id="RKH25617.1"/>
    </source>
</evidence>
<dbReference type="OrthoDB" id="5526017at2"/>
<evidence type="ECO:0000313" key="4">
    <source>
        <dbReference type="Proteomes" id="UP000273405"/>
    </source>
</evidence>
<accession>A0A3A8M0F1</accession>
<dbReference type="InterPro" id="IPR024983">
    <property type="entry name" value="CHAT_dom"/>
</dbReference>
<dbReference type="RefSeq" id="WP_120630563.1">
    <property type="nucleotide sequence ID" value="NZ_RAWG01000629.1"/>
</dbReference>
<feature type="domain" description="CHAT" evidence="2">
    <location>
        <begin position="29"/>
        <end position="171"/>
    </location>
</feature>
<feature type="non-terminal residue" evidence="3">
    <location>
        <position position="1"/>
    </location>
</feature>
<comment type="caution">
    <text evidence="3">The sequence shown here is derived from an EMBL/GenBank/DDBJ whole genome shotgun (WGS) entry which is preliminary data.</text>
</comment>
<sequence>VVSDVEPPASLGLPRLMPWKGETGPGDVHLRGRAATPDSVLAEMEDATEVELHTHGLSGTGLSDAAFLALSPDAGGRYALTAGDLEGHTLRGSPVVLLAACDANVGAWRYHAVWSLPAALIQAGARAVVAPSTQVPDVEAGAFFQALLEALRRGVPPAQALRDTRARWLQQGSAKWVQDLVAFE</sequence>